<dbReference type="Proteomes" id="UP000275408">
    <property type="component" value="Unassembled WGS sequence"/>
</dbReference>
<accession>A0A3M6UP97</accession>
<gene>
    <name evidence="1" type="ORF">pdam_00014085</name>
</gene>
<dbReference type="AlphaFoldDB" id="A0A3M6UP97"/>
<dbReference type="EMBL" id="RCHS01001112">
    <property type="protein sequence ID" value="RMX55178.1"/>
    <property type="molecule type" value="Genomic_DNA"/>
</dbReference>
<sequence length="105" mass="12035">MFNTVVKLTLNQRVKASPPEQATFRDLLNQLHMGDCNKDDLNLLFCWQLIIHFLAYHNSAHNITPTSYRDVLSKSVKTRKCPVFIGPIFIHQTNLSKLTYSASTN</sequence>
<evidence type="ECO:0000313" key="1">
    <source>
        <dbReference type="EMBL" id="RMX55178.1"/>
    </source>
</evidence>
<reference evidence="1 2" key="1">
    <citation type="journal article" date="2018" name="Sci. Rep.">
        <title>Comparative analysis of the Pocillopora damicornis genome highlights role of immune system in coral evolution.</title>
        <authorList>
            <person name="Cunning R."/>
            <person name="Bay R.A."/>
            <person name="Gillette P."/>
            <person name="Baker A.C."/>
            <person name="Traylor-Knowles N."/>
        </authorList>
    </citation>
    <scope>NUCLEOTIDE SEQUENCE [LARGE SCALE GENOMIC DNA]</scope>
    <source>
        <strain evidence="1">RSMAS</strain>
        <tissue evidence="1">Whole animal</tissue>
    </source>
</reference>
<proteinExistence type="predicted"/>
<name>A0A3M6UP97_POCDA</name>
<comment type="caution">
    <text evidence="1">The sequence shown here is derived from an EMBL/GenBank/DDBJ whole genome shotgun (WGS) entry which is preliminary data.</text>
</comment>
<organism evidence="1 2">
    <name type="scientific">Pocillopora damicornis</name>
    <name type="common">Cauliflower coral</name>
    <name type="synonym">Millepora damicornis</name>
    <dbReference type="NCBI Taxonomy" id="46731"/>
    <lineage>
        <taxon>Eukaryota</taxon>
        <taxon>Metazoa</taxon>
        <taxon>Cnidaria</taxon>
        <taxon>Anthozoa</taxon>
        <taxon>Hexacorallia</taxon>
        <taxon>Scleractinia</taxon>
        <taxon>Astrocoeniina</taxon>
        <taxon>Pocilloporidae</taxon>
        <taxon>Pocillopora</taxon>
    </lineage>
</organism>
<feature type="non-terminal residue" evidence="1">
    <location>
        <position position="105"/>
    </location>
</feature>
<protein>
    <submittedName>
        <fullName evidence="1">Uncharacterized protein</fullName>
    </submittedName>
</protein>
<keyword evidence="2" id="KW-1185">Reference proteome</keyword>
<evidence type="ECO:0000313" key="2">
    <source>
        <dbReference type="Proteomes" id="UP000275408"/>
    </source>
</evidence>